<name>A0A6G4UDE8_9ACTN</name>
<evidence type="ECO:0000313" key="1">
    <source>
        <dbReference type="EMBL" id="NGN70239.1"/>
    </source>
</evidence>
<dbReference type="EMBL" id="JAAKZV010000446">
    <property type="protein sequence ID" value="NGN70239.1"/>
    <property type="molecule type" value="Genomic_DNA"/>
</dbReference>
<keyword evidence="2" id="KW-1185">Reference proteome</keyword>
<comment type="caution">
    <text evidence="1">The sequence shown here is derived from an EMBL/GenBank/DDBJ whole genome shotgun (WGS) entry which is preliminary data.</text>
</comment>
<evidence type="ECO:0000313" key="2">
    <source>
        <dbReference type="Proteomes" id="UP000481583"/>
    </source>
</evidence>
<reference evidence="1 2" key="1">
    <citation type="submission" date="2020-02" db="EMBL/GenBank/DDBJ databases">
        <title>Whole-genome analyses of novel actinobacteria.</title>
        <authorList>
            <person name="Sahin N."/>
        </authorList>
    </citation>
    <scope>NUCLEOTIDE SEQUENCE [LARGE SCALE GENOMIC DNA]</scope>
    <source>
        <strain evidence="1 2">A7024</strain>
    </source>
</reference>
<dbReference type="Proteomes" id="UP000481583">
    <property type="component" value="Unassembled WGS sequence"/>
</dbReference>
<proteinExistence type="predicted"/>
<dbReference type="RefSeq" id="WP_165245861.1">
    <property type="nucleotide sequence ID" value="NZ_JAAKZV010000446.1"/>
</dbReference>
<gene>
    <name evidence="1" type="ORF">G5C51_40955</name>
</gene>
<organism evidence="1 2">
    <name type="scientific">Streptomyces coryli</name>
    <dbReference type="NCBI Taxonomy" id="1128680"/>
    <lineage>
        <taxon>Bacteria</taxon>
        <taxon>Bacillati</taxon>
        <taxon>Actinomycetota</taxon>
        <taxon>Actinomycetes</taxon>
        <taxon>Kitasatosporales</taxon>
        <taxon>Streptomycetaceae</taxon>
        <taxon>Streptomyces</taxon>
    </lineage>
</organism>
<sequence>MAIAGSTSTANAASAASLLDAKVAGAYGVANFTFASKTSVNPLDLKLTDTSEDGQHAQMRVIAGTGEGTKYYQWRKAYNAGNTNRWDTYLGDSSGVKWIRLQVCRYNGSTQKACAYSSISYSNWW</sequence>
<protein>
    <submittedName>
        <fullName evidence="1">Uncharacterized protein</fullName>
    </submittedName>
</protein>
<accession>A0A6G4UDE8</accession>
<dbReference type="AlphaFoldDB" id="A0A6G4UDE8"/>